<accession>A0ABX1VI26</accession>
<dbReference type="RefSeq" id="WP_171189439.1">
    <property type="nucleotide sequence ID" value="NZ_WTPX01000163.1"/>
</dbReference>
<reference evidence="1 2" key="1">
    <citation type="journal article" date="2020" name="Syst. Appl. Microbiol.">
        <title>Alienimonas chondri sp. nov., a novel planctomycete isolated from the biofilm of the red alga Chondrus crispus.</title>
        <authorList>
            <person name="Vitorino I."/>
            <person name="Albuquerque L."/>
            <person name="Wiegand S."/>
            <person name="Kallscheuer N."/>
            <person name="da Costa M.S."/>
            <person name="Lobo-da-Cunha A."/>
            <person name="Jogler C."/>
            <person name="Lage O.M."/>
        </authorList>
    </citation>
    <scope>NUCLEOTIDE SEQUENCE [LARGE SCALE GENOMIC DNA]</scope>
    <source>
        <strain evidence="1 2">LzC2</strain>
    </source>
</reference>
<comment type="caution">
    <text evidence="1">The sequence shown here is derived from an EMBL/GenBank/DDBJ whole genome shotgun (WGS) entry which is preliminary data.</text>
</comment>
<dbReference type="EMBL" id="WTPX01000163">
    <property type="protein sequence ID" value="NNJ27528.1"/>
    <property type="molecule type" value="Genomic_DNA"/>
</dbReference>
<dbReference type="Proteomes" id="UP000609651">
    <property type="component" value="Unassembled WGS sequence"/>
</dbReference>
<sequence length="328" mass="34532">MSASTPRQTVTPPAARFGWVGRDAAERAYDALQQSSSPLEPFPLAALSAVVSPVAASGGVRLWDLVRKVRGSDTPNVPQQTGDCVSFGAKNAVEYLQCAEIAAGESEGFQPVFPPFLYATGRVLAGEGRLRGRAGSLGSWQAAALKEYGVLRTDAPGLPSYSGAVADAWGDGRPVRSPDSEGGGPLGFRDFLGLAADHPVGAAARVRTWDEVVAAVANGSPVTVASDAGFTMKAGRDGYHERRGRWPHQMCVVGVCDDPARPWAALLNSWGDAHGRLSDWATGEPWPAGTLRIRREALEGMLRGGEGYALAAFAGFPPRRHDWGGLLG</sequence>
<dbReference type="SUPFAM" id="SSF54001">
    <property type="entry name" value="Cysteine proteinases"/>
    <property type="match status" value="1"/>
</dbReference>
<gene>
    <name evidence="1" type="ORF">LzC2_36330</name>
</gene>
<name>A0ABX1VI26_9PLAN</name>
<evidence type="ECO:0000313" key="1">
    <source>
        <dbReference type="EMBL" id="NNJ27528.1"/>
    </source>
</evidence>
<proteinExistence type="predicted"/>
<dbReference type="InterPro" id="IPR038765">
    <property type="entry name" value="Papain-like_cys_pep_sf"/>
</dbReference>
<evidence type="ECO:0000313" key="2">
    <source>
        <dbReference type="Proteomes" id="UP000609651"/>
    </source>
</evidence>
<keyword evidence="2" id="KW-1185">Reference proteome</keyword>
<dbReference type="Gene3D" id="3.90.70.10">
    <property type="entry name" value="Cysteine proteinases"/>
    <property type="match status" value="1"/>
</dbReference>
<organism evidence="1 2">
    <name type="scientific">Alienimonas chondri</name>
    <dbReference type="NCBI Taxonomy" id="2681879"/>
    <lineage>
        <taxon>Bacteria</taxon>
        <taxon>Pseudomonadati</taxon>
        <taxon>Planctomycetota</taxon>
        <taxon>Planctomycetia</taxon>
        <taxon>Planctomycetales</taxon>
        <taxon>Planctomycetaceae</taxon>
        <taxon>Alienimonas</taxon>
    </lineage>
</organism>
<protein>
    <submittedName>
        <fullName evidence="1">Uncharacterized protein</fullName>
    </submittedName>
</protein>